<feature type="compositionally biased region" description="Gly residues" evidence="1">
    <location>
        <begin position="165"/>
        <end position="175"/>
    </location>
</feature>
<keyword evidence="2" id="KW-1185">Reference proteome</keyword>
<protein>
    <submittedName>
        <fullName evidence="3">Mitogen-activated protein kinase kinase kinase kinase 3-like</fullName>
    </submittedName>
</protein>
<dbReference type="Proteomes" id="UP000504630">
    <property type="component" value="Unplaced"/>
</dbReference>
<reference evidence="3" key="1">
    <citation type="submission" date="2025-08" db="UniProtKB">
        <authorList>
            <consortium name="RefSeq"/>
        </authorList>
    </citation>
    <scope>IDENTIFICATION</scope>
</reference>
<evidence type="ECO:0000256" key="1">
    <source>
        <dbReference type="SAM" id="MobiDB-lite"/>
    </source>
</evidence>
<feature type="region of interest" description="Disordered" evidence="1">
    <location>
        <begin position="67"/>
        <end position="108"/>
    </location>
</feature>
<sequence length="192" mass="21113">MKPVSYLYDEACVVPERLSVIPDRKLPPVCKNLSDQKPEETPPPPQQPFVSQPLSRTLAIELLDKVSNSDQTPYQEHQDEDETDAEVVSVPQRIPSGNTRGGKTLSELTFDQMTFDPPLRKETEAHHEELDSDRFLDCVEELYYTARSHLKLQVEDEDNSAGPGLEPGLGPGSGSVSGPKLGLGPRPGPGNQ</sequence>
<dbReference type="OrthoDB" id="8693905at2759"/>
<gene>
    <name evidence="3" type="primary">LOC115005574</name>
</gene>
<accession>A0A6J2PDT9</accession>
<dbReference type="GeneID" id="115005574"/>
<organism evidence="2 3">
    <name type="scientific">Cottoperca gobio</name>
    <name type="common">Frogmouth</name>
    <name type="synonym">Aphritis gobio</name>
    <dbReference type="NCBI Taxonomy" id="56716"/>
    <lineage>
        <taxon>Eukaryota</taxon>
        <taxon>Metazoa</taxon>
        <taxon>Chordata</taxon>
        <taxon>Craniata</taxon>
        <taxon>Vertebrata</taxon>
        <taxon>Euteleostomi</taxon>
        <taxon>Actinopterygii</taxon>
        <taxon>Neopterygii</taxon>
        <taxon>Teleostei</taxon>
        <taxon>Neoteleostei</taxon>
        <taxon>Acanthomorphata</taxon>
        <taxon>Eupercaria</taxon>
        <taxon>Perciformes</taxon>
        <taxon>Notothenioidei</taxon>
        <taxon>Bovichtidae</taxon>
        <taxon>Cottoperca</taxon>
    </lineage>
</organism>
<dbReference type="InParanoid" id="A0A6J2PDT9"/>
<dbReference type="KEGG" id="cgob:115005574"/>
<dbReference type="AlphaFoldDB" id="A0A6J2PDT9"/>
<evidence type="ECO:0000313" key="2">
    <source>
        <dbReference type="Proteomes" id="UP000504630"/>
    </source>
</evidence>
<dbReference type="RefSeq" id="XP_029283307.1">
    <property type="nucleotide sequence ID" value="XM_029427447.1"/>
</dbReference>
<evidence type="ECO:0000313" key="3">
    <source>
        <dbReference type="RefSeq" id="XP_029283307.1"/>
    </source>
</evidence>
<name>A0A6J2PDT9_COTGO</name>
<feature type="region of interest" description="Disordered" evidence="1">
    <location>
        <begin position="154"/>
        <end position="192"/>
    </location>
</feature>
<feature type="compositionally biased region" description="Low complexity" evidence="1">
    <location>
        <begin position="176"/>
        <end position="192"/>
    </location>
</feature>
<proteinExistence type="predicted"/>
<feature type="region of interest" description="Disordered" evidence="1">
    <location>
        <begin position="24"/>
        <end position="51"/>
    </location>
</feature>